<dbReference type="OMA" id="FENKWEN"/>
<evidence type="ECO:0000256" key="4">
    <source>
        <dbReference type="ARBA" id="ARBA00035129"/>
    </source>
</evidence>
<evidence type="ECO:0000259" key="6">
    <source>
        <dbReference type="SMART" id="SM01238"/>
    </source>
</evidence>
<dbReference type="RefSeq" id="XP_003673110.1">
    <property type="nucleotide sequence ID" value="XM_003673062.1"/>
</dbReference>
<dbReference type="HOGENOM" id="CLU_126121_2_0_1"/>
<dbReference type="OrthoDB" id="18595at2759"/>
<comment type="similarity">
    <text evidence="2">Belongs to the mitochondrion-specific ribosomal protein mS41 family.</text>
</comment>
<evidence type="ECO:0000256" key="3">
    <source>
        <dbReference type="ARBA" id="ARBA00023128"/>
    </source>
</evidence>
<dbReference type="AlphaFoldDB" id="G0V5I1"/>
<dbReference type="SMART" id="SM01238">
    <property type="entry name" value="IGR"/>
    <property type="match status" value="1"/>
</dbReference>
<evidence type="ECO:0000256" key="2">
    <source>
        <dbReference type="ARBA" id="ARBA00010492"/>
    </source>
</evidence>
<dbReference type="eggNOG" id="ENOG502SCMV">
    <property type="taxonomic scope" value="Eukaryota"/>
</dbReference>
<evidence type="ECO:0000313" key="7">
    <source>
        <dbReference type="EMBL" id="CCC66717.1"/>
    </source>
</evidence>
<accession>G0V5I1</accession>
<name>G0V5I1_NAUCA</name>
<organism evidence="7 8">
    <name type="scientific">Naumovozyma castellii</name>
    <name type="common">Yeast</name>
    <name type="synonym">Saccharomyces castellii</name>
    <dbReference type="NCBI Taxonomy" id="27288"/>
    <lineage>
        <taxon>Eukaryota</taxon>
        <taxon>Fungi</taxon>
        <taxon>Dikarya</taxon>
        <taxon>Ascomycota</taxon>
        <taxon>Saccharomycotina</taxon>
        <taxon>Saccharomycetes</taxon>
        <taxon>Saccharomycetales</taxon>
        <taxon>Saccharomycetaceae</taxon>
        <taxon>Naumovozyma</taxon>
    </lineage>
</organism>
<dbReference type="Pfam" id="PF09597">
    <property type="entry name" value="SAM_Ribosomal_mS41"/>
    <property type="match status" value="1"/>
</dbReference>
<feature type="domain" description="Small ribosomal subunit protein mS41 SAM" evidence="6">
    <location>
        <begin position="32"/>
        <end position="88"/>
    </location>
</feature>
<dbReference type="EMBL" id="HE576752">
    <property type="protein sequence ID" value="CCC66717.1"/>
    <property type="molecule type" value="Genomic_DNA"/>
</dbReference>
<evidence type="ECO:0000256" key="1">
    <source>
        <dbReference type="ARBA" id="ARBA00004173"/>
    </source>
</evidence>
<dbReference type="Proteomes" id="UP000001640">
    <property type="component" value="Chromosome 1"/>
</dbReference>
<proteinExistence type="inferred from homology"/>
<reference evidence="8" key="1">
    <citation type="journal article" date="2011" name="Proc. Natl. Acad. Sci. U.S.A.">
        <title>Evolutionary erosion of yeast sex chromosomes by mating-type switching accidents.</title>
        <authorList>
            <person name="Gordon J.L."/>
            <person name="Armisen D."/>
            <person name="Proux-Wera E."/>
            <person name="Oheigeartaigh S.S."/>
            <person name="Byrne K.P."/>
            <person name="Wolfe K.H."/>
        </authorList>
    </citation>
    <scope>NUCLEOTIDE SEQUENCE [LARGE SCALE GENOMIC DNA]</scope>
    <source>
        <strain evidence="8">ATCC 76901 / BCRC 22586 / CBS 4309 / NBRC 1992 / NRRL Y-12630</strain>
    </source>
</reference>
<dbReference type="InParanoid" id="G0V5I1"/>
<dbReference type="InterPro" id="IPR039603">
    <property type="entry name" value="Ribosomal_mS41"/>
</dbReference>
<keyword evidence="8" id="KW-1185">Reference proteome</keyword>
<dbReference type="PANTHER" id="PTHR28235">
    <property type="entry name" value="PROTEIN FYV4, MITOCHONDRIAL"/>
    <property type="match status" value="1"/>
</dbReference>
<dbReference type="GO" id="GO:0005763">
    <property type="term" value="C:mitochondrial small ribosomal subunit"/>
    <property type="evidence" value="ECO:0007669"/>
    <property type="project" value="EnsemblFungi"/>
</dbReference>
<dbReference type="STRING" id="1064592.G0V5I1"/>
<protein>
    <recommendedName>
        <fullName evidence="4">Small ribosomal subunit protein mS41</fullName>
    </recommendedName>
    <alternativeName>
        <fullName evidence="5">Protein FYV4, mitochondrial</fullName>
    </alternativeName>
</protein>
<evidence type="ECO:0000256" key="5">
    <source>
        <dbReference type="ARBA" id="ARBA00035341"/>
    </source>
</evidence>
<gene>
    <name evidence="7" type="primary">NCAS0A01590</name>
    <name evidence="7" type="ordered locus">NCAS_0A01590</name>
</gene>
<dbReference type="GeneID" id="96900208"/>
<comment type="subcellular location">
    <subcellularLocation>
        <location evidence="1">Mitochondrion</location>
    </subcellularLocation>
</comment>
<keyword evidence="3" id="KW-0496">Mitochondrion</keyword>
<dbReference type="InterPro" id="IPR019083">
    <property type="entry name" value="SAM_Ribosomal_mS41"/>
</dbReference>
<sequence>MIGRARLFSTTTRLLAVNKRVVPPTTEKLPDVSAFLTRIGRECSELTETYENDWNNLFSWNGRILKEKGVPVAQRKYVLKQVENLRQGHEERVRELKKGKKSFFGGERKRKANRAKWEAEQRKELADS</sequence>
<dbReference type="FunCoup" id="G0V5I1">
    <property type="interactions" value="156"/>
</dbReference>
<dbReference type="PANTHER" id="PTHR28235:SF1">
    <property type="entry name" value="SMALL RIBOSOMAL SUBUNIT PROTEIN MS41"/>
    <property type="match status" value="1"/>
</dbReference>
<reference key="2">
    <citation type="submission" date="2011-08" db="EMBL/GenBank/DDBJ databases">
        <title>Genome sequence of Naumovozyma castellii.</title>
        <authorList>
            <person name="Gordon J.L."/>
            <person name="Armisen D."/>
            <person name="Proux-Wera E."/>
            <person name="OhEigeartaigh S.S."/>
            <person name="Byrne K.P."/>
            <person name="Wolfe K.H."/>
        </authorList>
    </citation>
    <scope>NUCLEOTIDE SEQUENCE</scope>
    <source>
        <strain>Type strain:CBS 4309</strain>
    </source>
</reference>
<dbReference type="KEGG" id="ncs:NCAS_0A01590"/>
<dbReference type="GO" id="GO:0003735">
    <property type="term" value="F:structural constituent of ribosome"/>
    <property type="evidence" value="ECO:0007669"/>
    <property type="project" value="EnsemblFungi"/>
</dbReference>
<evidence type="ECO:0000313" key="8">
    <source>
        <dbReference type="Proteomes" id="UP000001640"/>
    </source>
</evidence>